<evidence type="ECO:0000256" key="6">
    <source>
        <dbReference type="ARBA" id="ARBA00022660"/>
    </source>
</evidence>
<gene>
    <name evidence="16" type="primary">ND6</name>
</gene>
<keyword evidence="6 15" id="KW-0679">Respiratory chain</keyword>
<geneLocation type="mitochondrion" evidence="16"/>
<dbReference type="EMBL" id="MH910618">
    <property type="protein sequence ID" value="QNN00530.1"/>
    <property type="molecule type" value="Genomic_DNA"/>
</dbReference>
<dbReference type="Gene3D" id="1.20.120.1200">
    <property type="entry name" value="NADH-ubiquinone/plastoquinone oxidoreductase chain 6, subunit NuoJ"/>
    <property type="match status" value="1"/>
</dbReference>
<keyword evidence="11 15" id="KW-0520">NAD</keyword>
<dbReference type="AlphaFoldDB" id="A0A7G9M4U3"/>
<evidence type="ECO:0000256" key="10">
    <source>
        <dbReference type="ARBA" id="ARBA00022989"/>
    </source>
</evidence>
<dbReference type="Pfam" id="PF00499">
    <property type="entry name" value="Oxidored_q3"/>
    <property type="match status" value="1"/>
</dbReference>
<protein>
    <recommendedName>
        <fullName evidence="4 15">NADH-ubiquinone oxidoreductase chain 6</fullName>
        <ecNumber evidence="3 15">7.1.1.2</ecNumber>
    </recommendedName>
</protein>
<feature type="transmembrane region" description="Helical" evidence="15">
    <location>
        <begin position="83"/>
        <end position="102"/>
    </location>
</feature>
<evidence type="ECO:0000256" key="14">
    <source>
        <dbReference type="ARBA" id="ARBA00049551"/>
    </source>
</evidence>
<dbReference type="InterPro" id="IPR042106">
    <property type="entry name" value="Nuo/plastoQ_OxRdtase_6_NuoJ"/>
</dbReference>
<keyword evidence="10 15" id="KW-1133">Transmembrane helix</keyword>
<evidence type="ECO:0000256" key="1">
    <source>
        <dbReference type="ARBA" id="ARBA00004225"/>
    </source>
</evidence>
<dbReference type="CTD" id="4541"/>
<feature type="transmembrane region" description="Helical" evidence="15">
    <location>
        <begin position="7"/>
        <end position="26"/>
    </location>
</feature>
<keyword evidence="12 15" id="KW-0496">Mitochondrion</keyword>
<comment type="catalytic activity">
    <reaction evidence="14 15">
        <text>a ubiquinone + NADH + 5 H(+)(in) = a ubiquinol + NAD(+) + 4 H(+)(out)</text>
        <dbReference type="Rhea" id="RHEA:29091"/>
        <dbReference type="Rhea" id="RHEA-COMP:9565"/>
        <dbReference type="Rhea" id="RHEA-COMP:9566"/>
        <dbReference type="ChEBI" id="CHEBI:15378"/>
        <dbReference type="ChEBI" id="CHEBI:16389"/>
        <dbReference type="ChEBI" id="CHEBI:17976"/>
        <dbReference type="ChEBI" id="CHEBI:57540"/>
        <dbReference type="ChEBI" id="CHEBI:57945"/>
        <dbReference type="EC" id="7.1.1.2"/>
    </reaction>
</comment>
<feature type="transmembrane region" description="Helical" evidence="15">
    <location>
        <begin position="122"/>
        <end position="149"/>
    </location>
</feature>
<evidence type="ECO:0000256" key="11">
    <source>
        <dbReference type="ARBA" id="ARBA00023027"/>
    </source>
</evidence>
<keyword evidence="13 15" id="KW-0472">Membrane</keyword>
<dbReference type="InterPro" id="IPR001457">
    <property type="entry name" value="NADH_UbQ/plastoQ_OxRdtase_su6"/>
</dbReference>
<evidence type="ECO:0000256" key="9">
    <source>
        <dbReference type="ARBA" id="ARBA00022982"/>
    </source>
</evidence>
<reference evidence="16" key="1">
    <citation type="submission" date="2018-09" db="EMBL/GenBank/DDBJ databases">
        <authorList>
            <person name="Li Y."/>
            <person name="Xu Q."/>
            <person name="Zhang X."/>
        </authorList>
    </citation>
    <scope>NUCLEOTIDE SEQUENCE</scope>
</reference>
<dbReference type="GO" id="GO:0008137">
    <property type="term" value="F:NADH dehydrogenase (ubiquinone) activity"/>
    <property type="evidence" value="ECO:0007669"/>
    <property type="project" value="UniProtKB-UniRule"/>
</dbReference>
<evidence type="ECO:0000256" key="12">
    <source>
        <dbReference type="ARBA" id="ARBA00023128"/>
    </source>
</evidence>
<dbReference type="PANTHER" id="PTHR11435:SF1">
    <property type="entry name" value="NADH-UBIQUINONE OXIDOREDUCTASE CHAIN 6"/>
    <property type="match status" value="1"/>
</dbReference>
<keyword evidence="9 15" id="KW-0249">Electron transport</keyword>
<keyword evidence="8 15" id="KW-1278">Translocase</keyword>
<keyword evidence="15" id="KW-0830">Ubiquinone</keyword>
<evidence type="ECO:0000256" key="4">
    <source>
        <dbReference type="ARBA" id="ARBA00021095"/>
    </source>
</evidence>
<reference evidence="16" key="2">
    <citation type="journal article" date="2020" name="Mitochondrial DNA Part B Resour">
        <title>The complete mitochondrial genome of Ophiura kinbergi (Ophiuroidea, Ophiurina): genome structure and phylogenetics.</title>
        <authorList>
            <person name="Li Y.-X."/>
            <person name="Wang X.-T."/>
            <person name="Dong Y."/>
            <person name="Fan S.-L."/>
            <person name="Xu Q.-Z."/>
        </authorList>
    </citation>
    <scope>NUCLEOTIDE SEQUENCE</scope>
</reference>
<comment type="function">
    <text evidence="15">Core subunit of the mitochondrial membrane respiratory chain NADH dehydrogenase (Complex I) which catalyzes electron transfer from NADH through the respiratory chain, using ubiquinone as an electron acceptor. Essential for the catalytic activity and assembly of complex I.</text>
</comment>
<organism evidence="16">
    <name type="scientific">Ophiuroglypha kinbergi</name>
    <dbReference type="NCBI Taxonomy" id="3253740"/>
    <lineage>
        <taxon>Eukaryota</taxon>
        <taxon>Metazoa</taxon>
        <taxon>Echinodermata</taxon>
        <taxon>Eleutherozoa</taxon>
        <taxon>Asterozoa</taxon>
        <taxon>Ophiuroidea</taxon>
        <taxon>Myophiuroidea</taxon>
        <taxon>Metophiurida</taxon>
        <taxon>Ophintegrida</taxon>
        <taxon>Amphilepidida</taxon>
        <taxon>Ophiurina</taxon>
        <taxon>Chilophiurina</taxon>
        <taxon>Ophiuridae</taxon>
        <taxon>Ophiuroglypha</taxon>
    </lineage>
</organism>
<evidence type="ECO:0000256" key="7">
    <source>
        <dbReference type="ARBA" id="ARBA00022692"/>
    </source>
</evidence>
<dbReference type="GeneID" id="62622563"/>
<sequence length="159" mass="17298">MLEILSCIILLGGLVILFSGSPYFGLFGVLLQSIGFSLYFFLCGLPFFGLLVILVYVGGMLVVFLFSTILSAERYPGSSWNEFLIFSFLIIAVIVPTLSEFFCSSDSISLLSLSSEIGYSEVFISMGALTCLLAFILLVALVVILVVGFEHSQCSLRSL</sequence>
<accession>A0A7G9M4U3</accession>
<dbReference type="RefSeq" id="YP_009989798.1">
    <property type="nucleotide sequence ID" value="NC_052742.1"/>
</dbReference>
<dbReference type="GO" id="GO:0031966">
    <property type="term" value="C:mitochondrial membrane"/>
    <property type="evidence" value="ECO:0007669"/>
    <property type="project" value="UniProtKB-SubCell"/>
</dbReference>
<comment type="similarity">
    <text evidence="2 15">Belongs to the complex I subunit 6 family.</text>
</comment>
<evidence type="ECO:0000256" key="8">
    <source>
        <dbReference type="ARBA" id="ARBA00022967"/>
    </source>
</evidence>
<evidence type="ECO:0000256" key="13">
    <source>
        <dbReference type="ARBA" id="ARBA00023136"/>
    </source>
</evidence>
<dbReference type="PANTHER" id="PTHR11435">
    <property type="entry name" value="NADH UBIQUINONE OXIDOREDUCTASE SUBUNIT ND6"/>
    <property type="match status" value="1"/>
</dbReference>
<dbReference type="EC" id="7.1.1.2" evidence="3 15"/>
<name>A0A7G9M4U3_9ECHI</name>
<evidence type="ECO:0000256" key="3">
    <source>
        <dbReference type="ARBA" id="ARBA00012944"/>
    </source>
</evidence>
<keyword evidence="7 15" id="KW-0812">Transmembrane</keyword>
<evidence type="ECO:0000256" key="5">
    <source>
        <dbReference type="ARBA" id="ARBA00022448"/>
    </source>
</evidence>
<comment type="subcellular location">
    <subcellularLocation>
        <location evidence="1 15">Mitochondrion membrane</location>
        <topology evidence="1 15">Multi-pass membrane protein</topology>
    </subcellularLocation>
</comment>
<evidence type="ECO:0000256" key="2">
    <source>
        <dbReference type="ARBA" id="ARBA00005698"/>
    </source>
</evidence>
<feature type="transmembrane region" description="Helical" evidence="15">
    <location>
        <begin position="38"/>
        <end position="71"/>
    </location>
</feature>
<proteinExistence type="inferred from homology"/>
<dbReference type="InterPro" id="IPR050269">
    <property type="entry name" value="ComplexI_Subunit6"/>
</dbReference>
<keyword evidence="5 15" id="KW-0813">Transport</keyword>
<evidence type="ECO:0000313" key="16">
    <source>
        <dbReference type="EMBL" id="QNN00530.1"/>
    </source>
</evidence>
<evidence type="ECO:0000256" key="15">
    <source>
        <dbReference type="RuleBase" id="RU004430"/>
    </source>
</evidence>